<dbReference type="EMBL" id="JAACJO010000005">
    <property type="protein sequence ID" value="KAF5358293.1"/>
    <property type="molecule type" value="Genomic_DNA"/>
</dbReference>
<feature type="transmembrane region" description="Helical" evidence="1">
    <location>
        <begin position="99"/>
        <end position="123"/>
    </location>
</feature>
<proteinExistence type="predicted"/>
<keyword evidence="1" id="KW-0812">Transmembrane</keyword>
<organism evidence="2 3">
    <name type="scientific">Leucocoprinus leucothites</name>
    <dbReference type="NCBI Taxonomy" id="201217"/>
    <lineage>
        <taxon>Eukaryota</taxon>
        <taxon>Fungi</taxon>
        <taxon>Dikarya</taxon>
        <taxon>Basidiomycota</taxon>
        <taxon>Agaricomycotina</taxon>
        <taxon>Agaricomycetes</taxon>
        <taxon>Agaricomycetidae</taxon>
        <taxon>Agaricales</taxon>
        <taxon>Agaricineae</taxon>
        <taxon>Agaricaceae</taxon>
        <taxon>Leucocoprinus</taxon>
    </lineage>
</organism>
<keyword evidence="3" id="KW-1185">Reference proteome</keyword>
<evidence type="ECO:0000313" key="3">
    <source>
        <dbReference type="Proteomes" id="UP000559027"/>
    </source>
</evidence>
<evidence type="ECO:0000313" key="2">
    <source>
        <dbReference type="EMBL" id="KAF5358293.1"/>
    </source>
</evidence>
<keyword evidence="1" id="KW-1133">Transmembrane helix</keyword>
<dbReference type="OrthoDB" id="3213477at2759"/>
<reference evidence="2 3" key="1">
    <citation type="journal article" date="2020" name="ISME J.">
        <title>Uncovering the hidden diversity of litter-decomposition mechanisms in mushroom-forming fungi.</title>
        <authorList>
            <person name="Floudas D."/>
            <person name="Bentzer J."/>
            <person name="Ahren D."/>
            <person name="Johansson T."/>
            <person name="Persson P."/>
            <person name="Tunlid A."/>
        </authorList>
    </citation>
    <scope>NUCLEOTIDE SEQUENCE [LARGE SCALE GENOMIC DNA]</scope>
    <source>
        <strain evidence="2 3">CBS 146.42</strain>
    </source>
</reference>
<sequence>MEPKVLHIKDGHFHPPPPPKSSFFARIIERTTRIVRLLLIGYASEEEQLSYETYRHWEQLHDTLLRKVENIGVVSGLLLASNANLLISSNGDLRRMTYASVAASILGAIISLIFDFLCLWALIGMHPSRLQVYHFPSRPIHWILTFNTAAWLSF</sequence>
<evidence type="ECO:0000256" key="1">
    <source>
        <dbReference type="SAM" id="Phobius"/>
    </source>
</evidence>
<protein>
    <submittedName>
        <fullName evidence="2">Uncharacterized protein</fullName>
    </submittedName>
</protein>
<dbReference type="AlphaFoldDB" id="A0A8H5G4P4"/>
<keyword evidence="1" id="KW-0472">Membrane</keyword>
<gene>
    <name evidence="2" type="ORF">D9756_001583</name>
</gene>
<dbReference type="Proteomes" id="UP000559027">
    <property type="component" value="Unassembled WGS sequence"/>
</dbReference>
<comment type="caution">
    <text evidence="2">The sequence shown here is derived from an EMBL/GenBank/DDBJ whole genome shotgun (WGS) entry which is preliminary data.</text>
</comment>
<accession>A0A8H5G4P4</accession>
<name>A0A8H5G4P4_9AGAR</name>